<dbReference type="Pfam" id="PF18754">
    <property type="entry name" value="Nmad3"/>
    <property type="match status" value="1"/>
</dbReference>
<feature type="domain" description="Nucleotide modification associated" evidence="1">
    <location>
        <begin position="4"/>
        <end position="230"/>
    </location>
</feature>
<organism evidence="2 3">
    <name type="scientific">Rosistilla oblonga</name>
    <dbReference type="NCBI Taxonomy" id="2527990"/>
    <lineage>
        <taxon>Bacteria</taxon>
        <taxon>Pseudomonadati</taxon>
        <taxon>Planctomycetota</taxon>
        <taxon>Planctomycetia</taxon>
        <taxon>Pirellulales</taxon>
        <taxon>Pirellulaceae</taxon>
        <taxon>Rosistilla</taxon>
    </lineage>
</organism>
<sequence length="245" mass="27525">MSRKAVLLRVGIDSGCGGIQSPLFSDGSFEFVCIPDNKRVSVHQYGSLIGKNGRPHSDYFPLRKQETVAEQHIHLDPEFETFSYGDPTTPKRSLRKLERGDYLIFYCGLQEWNEETGWHTDTSPALYLAGYFVVELAGMAADFTKTTLKKEFGKNFHVRYPPVLEKQRDDLVLVKGGPGSRLMEKAHRISSVGKDRAGKPLKVLSPQMQKVFGTFGGKVSIQRSPPRWVEPKFVDSTINFVVGLD</sequence>
<keyword evidence="3" id="KW-1185">Reference proteome</keyword>
<protein>
    <recommendedName>
        <fullName evidence="1">Nucleotide modification associated domain-containing protein</fullName>
    </recommendedName>
</protein>
<dbReference type="RefSeq" id="WP_197453168.1">
    <property type="nucleotide sequence ID" value="NZ_CP036318.1"/>
</dbReference>
<dbReference type="AlphaFoldDB" id="A0A518IT40"/>
<dbReference type="EMBL" id="CP036318">
    <property type="protein sequence ID" value="QDV56264.1"/>
    <property type="molecule type" value="Genomic_DNA"/>
</dbReference>
<name>A0A518IT40_9BACT</name>
<dbReference type="InterPro" id="IPR041135">
    <property type="entry name" value="Nmad3"/>
</dbReference>
<evidence type="ECO:0000313" key="2">
    <source>
        <dbReference type="EMBL" id="QDV56264.1"/>
    </source>
</evidence>
<evidence type="ECO:0000259" key="1">
    <source>
        <dbReference type="Pfam" id="PF18754"/>
    </source>
</evidence>
<reference evidence="2 3" key="1">
    <citation type="submission" date="2019-02" db="EMBL/GenBank/DDBJ databases">
        <title>Deep-cultivation of Planctomycetes and their phenomic and genomic characterization uncovers novel biology.</title>
        <authorList>
            <person name="Wiegand S."/>
            <person name="Jogler M."/>
            <person name="Boedeker C."/>
            <person name="Pinto D."/>
            <person name="Vollmers J."/>
            <person name="Rivas-Marin E."/>
            <person name="Kohn T."/>
            <person name="Peeters S.H."/>
            <person name="Heuer A."/>
            <person name="Rast P."/>
            <person name="Oberbeckmann S."/>
            <person name="Bunk B."/>
            <person name="Jeske O."/>
            <person name="Meyerdierks A."/>
            <person name="Storesund J.E."/>
            <person name="Kallscheuer N."/>
            <person name="Luecker S."/>
            <person name="Lage O.M."/>
            <person name="Pohl T."/>
            <person name="Merkel B.J."/>
            <person name="Hornburger P."/>
            <person name="Mueller R.-W."/>
            <person name="Bruemmer F."/>
            <person name="Labrenz M."/>
            <person name="Spormann A.M."/>
            <person name="Op den Camp H."/>
            <person name="Overmann J."/>
            <person name="Amann R."/>
            <person name="Jetten M.S.M."/>
            <person name="Mascher T."/>
            <person name="Medema M.H."/>
            <person name="Devos D.P."/>
            <person name="Kaster A.-K."/>
            <person name="Ovreas L."/>
            <person name="Rohde M."/>
            <person name="Galperin M.Y."/>
            <person name="Jogler C."/>
        </authorList>
    </citation>
    <scope>NUCLEOTIDE SEQUENCE [LARGE SCALE GENOMIC DNA]</scope>
    <source>
        <strain evidence="2 3">Mal33</strain>
    </source>
</reference>
<proteinExistence type="predicted"/>
<evidence type="ECO:0000313" key="3">
    <source>
        <dbReference type="Proteomes" id="UP000316770"/>
    </source>
</evidence>
<gene>
    <name evidence="2" type="ORF">Mal33_22460</name>
</gene>
<accession>A0A518IT40</accession>
<dbReference type="Proteomes" id="UP000316770">
    <property type="component" value="Chromosome"/>
</dbReference>